<sequence>MPRQEKRDAQEFRVRVGARVRELRLHRGITQAQLAEASGLSRGYLSSIERARVNATMIPVYRIAAALDVVPMVMFTGAKDDALSREFDKLRYLPAREATQVLEDWARRIQRSFTLGK</sequence>
<dbReference type="GO" id="GO:0003677">
    <property type="term" value="F:DNA binding"/>
    <property type="evidence" value="ECO:0007669"/>
    <property type="project" value="UniProtKB-KW"/>
</dbReference>
<keyword evidence="1" id="KW-0238">DNA-binding</keyword>
<dbReference type="Gene3D" id="1.10.260.40">
    <property type="entry name" value="lambda repressor-like DNA-binding domains"/>
    <property type="match status" value="1"/>
</dbReference>
<dbReference type="AlphaFoldDB" id="A0A4U1JI29"/>
<dbReference type="InterPro" id="IPR010982">
    <property type="entry name" value="Lambda_DNA-bd_dom_sf"/>
</dbReference>
<dbReference type="GO" id="GO:0005829">
    <property type="term" value="C:cytosol"/>
    <property type="evidence" value="ECO:0007669"/>
    <property type="project" value="TreeGrafter"/>
</dbReference>
<reference evidence="3 4" key="1">
    <citation type="submission" date="2019-04" db="EMBL/GenBank/DDBJ databases">
        <authorList>
            <person name="Li Y."/>
            <person name="Wang J."/>
        </authorList>
    </citation>
    <scope>NUCLEOTIDE SEQUENCE [LARGE SCALE GENOMIC DNA]</scope>
    <source>
        <strain evidence="3 4">DSM 14668</strain>
    </source>
</reference>
<feature type="domain" description="HTH cro/C1-type" evidence="2">
    <location>
        <begin position="20"/>
        <end position="75"/>
    </location>
</feature>
<dbReference type="Pfam" id="PF01381">
    <property type="entry name" value="HTH_3"/>
    <property type="match status" value="1"/>
</dbReference>
<accession>A0A4U1JI29</accession>
<dbReference type="PANTHER" id="PTHR46797">
    <property type="entry name" value="HTH-TYPE TRANSCRIPTIONAL REGULATOR"/>
    <property type="match status" value="1"/>
</dbReference>
<dbReference type="SMART" id="SM00530">
    <property type="entry name" value="HTH_XRE"/>
    <property type="match status" value="1"/>
</dbReference>
<protein>
    <submittedName>
        <fullName evidence="3">XRE family transcriptional regulator</fullName>
    </submittedName>
</protein>
<keyword evidence="4" id="KW-1185">Reference proteome</keyword>
<dbReference type="EMBL" id="SSMQ01000003">
    <property type="protein sequence ID" value="TKD12285.1"/>
    <property type="molecule type" value="Genomic_DNA"/>
</dbReference>
<dbReference type="Proteomes" id="UP000309215">
    <property type="component" value="Unassembled WGS sequence"/>
</dbReference>
<evidence type="ECO:0000313" key="3">
    <source>
        <dbReference type="EMBL" id="TKD12285.1"/>
    </source>
</evidence>
<evidence type="ECO:0000313" key="4">
    <source>
        <dbReference type="Proteomes" id="UP000309215"/>
    </source>
</evidence>
<dbReference type="PANTHER" id="PTHR46797:SF1">
    <property type="entry name" value="METHYLPHOSPHONATE SYNTHASE"/>
    <property type="match status" value="1"/>
</dbReference>
<dbReference type="OrthoDB" id="5343295at2"/>
<dbReference type="PROSITE" id="PS50943">
    <property type="entry name" value="HTH_CROC1"/>
    <property type="match status" value="1"/>
</dbReference>
<gene>
    <name evidence="3" type="ORF">E8A74_04035</name>
</gene>
<organism evidence="3 4">
    <name type="scientific">Polyangium fumosum</name>
    <dbReference type="NCBI Taxonomy" id="889272"/>
    <lineage>
        <taxon>Bacteria</taxon>
        <taxon>Pseudomonadati</taxon>
        <taxon>Myxococcota</taxon>
        <taxon>Polyangia</taxon>
        <taxon>Polyangiales</taxon>
        <taxon>Polyangiaceae</taxon>
        <taxon>Polyangium</taxon>
    </lineage>
</organism>
<dbReference type="InterPro" id="IPR050807">
    <property type="entry name" value="TransReg_Diox_bact_type"/>
</dbReference>
<evidence type="ECO:0000259" key="2">
    <source>
        <dbReference type="PROSITE" id="PS50943"/>
    </source>
</evidence>
<evidence type="ECO:0000256" key="1">
    <source>
        <dbReference type="ARBA" id="ARBA00023125"/>
    </source>
</evidence>
<dbReference type="SUPFAM" id="SSF47413">
    <property type="entry name" value="lambda repressor-like DNA-binding domains"/>
    <property type="match status" value="1"/>
</dbReference>
<dbReference type="RefSeq" id="WP_136927583.1">
    <property type="nucleotide sequence ID" value="NZ_SSMQ01000003.1"/>
</dbReference>
<comment type="caution">
    <text evidence="3">The sequence shown here is derived from an EMBL/GenBank/DDBJ whole genome shotgun (WGS) entry which is preliminary data.</text>
</comment>
<dbReference type="CDD" id="cd00093">
    <property type="entry name" value="HTH_XRE"/>
    <property type="match status" value="1"/>
</dbReference>
<dbReference type="InterPro" id="IPR001387">
    <property type="entry name" value="Cro/C1-type_HTH"/>
</dbReference>
<proteinExistence type="predicted"/>
<dbReference type="GO" id="GO:0003700">
    <property type="term" value="F:DNA-binding transcription factor activity"/>
    <property type="evidence" value="ECO:0007669"/>
    <property type="project" value="TreeGrafter"/>
</dbReference>
<name>A0A4U1JI29_9BACT</name>